<dbReference type="RefSeq" id="WP_149504338.1">
    <property type="nucleotide sequence ID" value="NZ_CP035708.1"/>
</dbReference>
<evidence type="ECO:0000313" key="1">
    <source>
        <dbReference type="EMBL" id="MET3606033.1"/>
    </source>
</evidence>
<evidence type="ECO:0000313" key="4">
    <source>
        <dbReference type="Proteomes" id="UP001549111"/>
    </source>
</evidence>
<evidence type="ECO:0000313" key="3">
    <source>
        <dbReference type="Proteomes" id="UP000323522"/>
    </source>
</evidence>
<evidence type="ECO:0000313" key="2">
    <source>
        <dbReference type="EMBL" id="QEN01667.1"/>
    </source>
</evidence>
<proteinExistence type="predicted"/>
<dbReference type="AlphaFoldDB" id="A0A5C1Q288"/>
<organism evidence="2 3">
    <name type="scientific">Sphaerotilus sulfidivorans</name>
    <dbReference type="NCBI Taxonomy" id="639200"/>
    <lineage>
        <taxon>Bacteria</taxon>
        <taxon>Pseudomonadati</taxon>
        <taxon>Pseudomonadota</taxon>
        <taxon>Betaproteobacteria</taxon>
        <taxon>Burkholderiales</taxon>
        <taxon>Sphaerotilaceae</taxon>
        <taxon>Sphaerotilus</taxon>
    </lineage>
</organism>
<dbReference type="Proteomes" id="UP001549111">
    <property type="component" value="Unassembled WGS sequence"/>
</dbReference>
<dbReference type="EMBL" id="JBEPLS010000031">
    <property type="protein sequence ID" value="MET3606033.1"/>
    <property type="molecule type" value="Genomic_DNA"/>
</dbReference>
<name>A0A5C1Q288_9BURK</name>
<accession>A0A5C1Q288</accession>
<dbReference type="EMBL" id="CP035708">
    <property type="protein sequence ID" value="QEN01667.1"/>
    <property type="molecule type" value="Genomic_DNA"/>
</dbReference>
<reference evidence="2 3" key="1">
    <citation type="submission" date="2019-02" db="EMBL/GenBank/DDBJ databases">
        <title>Complete Genome Sequence and Methylome Analysis of Sphaerotilus natans subsp. sulfidivorans D-507.</title>
        <authorList>
            <person name="Fomenkov A."/>
            <person name="Gridneva E."/>
            <person name="Smolyakov D."/>
            <person name="Dubinina G."/>
            <person name="Vincze T."/>
            <person name="Grabovich M."/>
            <person name="Roberts R.J."/>
        </authorList>
    </citation>
    <scope>NUCLEOTIDE SEQUENCE [LARGE SCALE GENOMIC DNA]</scope>
    <source>
        <strain evidence="2 3">D-507</strain>
    </source>
</reference>
<gene>
    <name evidence="1" type="ORF">ABIC99_003868</name>
    <name evidence="2" type="ORF">EWH46_13365</name>
</gene>
<sequence length="126" mass="13822">MLVELMTTSGVIPQPNTDVVVFHHDGIVRAVMQVSGIVAIQSAQGFPGQYRTLVSCEPMVTLADVLVAEEHEYYLDDELDHLVCRISENRCPPTSKGRMPKGAPMRDQKQAADLVLTAIEDAILAF</sequence>
<dbReference type="KEGG" id="snn:EWH46_13365"/>
<dbReference type="Proteomes" id="UP000323522">
    <property type="component" value="Chromosome"/>
</dbReference>
<reference evidence="1 4" key="2">
    <citation type="submission" date="2024-06" db="EMBL/GenBank/DDBJ databases">
        <title>Genomic Encyclopedia of Type Strains, Phase IV (KMG-IV): sequencing the most valuable type-strain genomes for metagenomic binning, comparative biology and taxonomic classification.</title>
        <authorList>
            <person name="Goeker M."/>
        </authorList>
    </citation>
    <scope>NUCLEOTIDE SEQUENCE [LARGE SCALE GENOMIC DNA]</scope>
    <source>
        <strain evidence="1 4">D-501</strain>
    </source>
</reference>
<keyword evidence="4" id="KW-1185">Reference proteome</keyword>
<protein>
    <submittedName>
        <fullName evidence="2">Uncharacterized protein</fullName>
    </submittedName>
</protein>